<evidence type="ECO:0000256" key="6">
    <source>
        <dbReference type="ARBA" id="ARBA00022989"/>
    </source>
</evidence>
<dbReference type="PANTHER" id="PTHR35851:SF1">
    <property type="entry name" value="CELL DIVISION PROTEIN FTSQ"/>
    <property type="match status" value="1"/>
</dbReference>
<organism evidence="11">
    <name type="scientific">Desulfomonile tiedjei</name>
    <dbReference type="NCBI Taxonomy" id="2358"/>
    <lineage>
        <taxon>Bacteria</taxon>
        <taxon>Pseudomonadati</taxon>
        <taxon>Thermodesulfobacteriota</taxon>
        <taxon>Desulfomonilia</taxon>
        <taxon>Desulfomonilales</taxon>
        <taxon>Desulfomonilaceae</taxon>
        <taxon>Desulfomonile</taxon>
    </lineage>
</organism>
<evidence type="ECO:0000313" key="11">
    <source>
        <dbReference type="EMBL" id="HGH60891.1"/>
    </source>
</evidence>
<keyword evidence="5 9" id="KW-0812">Transmembrane</keyword>
<dbReference type="PROSITE" id="PS51779">
    <property type="entry name" value="POTRA"/>
    <property type="match status" value="1"/>
</dbReference>
<keyword evidence="2" id="KW-1003">Cell membrane</keyword>
<evidence type="ECO:0000256" key="4">
    <source>
        <dbReference type="ARBA" id="ARBA00022618"/>
    </source>
</evidence>
<keyword evidence="6 9" id="KW-1133">Transmembrane helix</keyword>
<dbReference type="InterPro" id="IPR026579">
    <property type="entry name" value="FtsQ"/>
</dbReference>
<dbReference type="AlphaFoldDB" id="A0A7C4ETK3"/>
<dbReference type="EMBL" id="DTGT01000193">
    <property type="protein sequence ID" value="HGH60891.1"/>
    <property type="molecule type" value="Genomic_DNA"/>
</dbReference>
<evidence type="ECO:0000256" key="2">
    <source>
        <dbReference type="ARBA" id="ARBA00022475"/>
    </source>
</evidence>
<keyword evidence="3" id="KW-0997">Cell inner membrane</keyword>
<accession>A0A7C4ETK3</accession>
<comment type="caution">
    <text evidence="11">The sequence shown here is derived from an EMBL/GenBank/DDBJ whole genome shotgun (WGS) entry which is preliminary data.</text>
</comment>
<dbReference type="Pfam" id="PF03799">
    <property type="entry name" value="FtsQ_DivIB_C"/>
    <property type="match status" value="1"/>
</dbReference>
<feature type="domain" description="POTRA" evidence="10">
    <location>
        <begin position="61"/>
        <end position="129"/>
    </location>
</feature>
<dbReference type="GO" id="GO:0016020">
    <property type="term" value="C:membrane"/>
    <property type="evidence" value="ECO:0007669"/>
    <property type="project" value="UniProtKB-SubCell"/>
</dbReference>
<keyword evidence="4" id="KW-0132">Cell division</keyword>
<keyword evidence="8" id="KW-0131">Cell cycle</keyword>
<evidence type="ECO:0000256" key="1">
    <source>
        <dbReference type="ARBA" id="ARBA00004370"/>
    </source>
</evidence>
<evidence type="ECO:0000256" key="7">
    <source>
        <dbReference type="ARBA" id="ARBA00023136"/>
    </source>
</evidence>
<evidence type="ECO:0000256" key="5">
    <source>
        <dbReference type="ARBA" id="ARBA00022692"/>
    </source>
</evidence>
<dbReference type="PANTHER" id="PTHR35851">
    <property type="entry name" value="CELL DIVISION PROTEIN FTSQ"/>
    <property type="match status" value="1"/>
</dbReference>
<reference evidence="11" key="1">
    <citation type="journal article" date="2020" name="mSystems">
        <title>Genome- and Community-Level Interaction Insights into Carbon Utilization and Element Cycling Functions of Hydrothermarchaeota in Hydrothermal Sediment.</title>
        <authorList>
            <person name="Zhou Z."/>
            <person name="Liu Y."/>
            <person name="Xu W."/>
            <person name="Pan J."/>
            <person name="Luo Z.H."/>
            <person name="Li M."/>
        </authorList>
    </citation>
    <scope>NUCLEOTIDE SEQUENCE [LARGE SCALE GENOMIC DNA]</scope>
    <source>
        <strain evidence="11">SpSt-769</strain>
    </source>
</reference>
<name>A0A7C4ETK3_9BACT</name>
<evidence type="ECO:0000256" key="9">
    <source>
        <dbReference type="SAM" id="Phobius"/>
    </source>
</evidence>
<gene>
    <name evidence="11" type="ORF">ENV54_06295</name>
</gene>
<protein>
    <submittedName>
        <fullName evidence="11">FtsQ-type POTRA domain-containing protein</fullName>
    </submittedName>
</protein>
<dbReference type="Pfam" id="PF08478">
    <property type="entry name" value="POTRA_1"/>
    <property type="match status" value="1"/>
</dbReference>
<dbReference type="GO" id="GO:0090529">
    <property type="term" value="P:cell septum assembly"/>
    <property type="evidence" value="ECO:0007669"/>
    <property type="project" value="InterPro"/>
</dbReference>
<evidence type="ECO:0000256" key="3">
    <source>
        <dbReference type="ARBA" id="ARBA00022519"/>
    </source>
</evidence>
<dbReference type="InterPro" id="IPR005548">
    <property type="entry name" value="Cell_div_FtsQ/DivIB_C"/>
</dbReference>
<dbReference type="InterPro" id="IPR034746">
    <property type="entry name" value="POTRA"/>
</dbReference>
<feature type="transmembrane region" description="Helical" evidence="9">
    <location>
        <begin position="35"/>
        <end position="58"/>
    </location>
</feature>
<dbReference type="Gene3D" id="3.10.20.310">
    <property type="entry name" value="membrane protein fhac"/>
    <property type="match status" value="1"/>
</dbReference>
<proteinExistence type="predicted"/>
<evidence type="ECO:0000256" key="8">
    <source>
        <dbReference type="ARBA" id="ARBA00023306"/>
    </source>
</evidence>
<comment type="subcellular location">
    <subcellularLocation>
        <location evidence="1">Membrane</location>
    </subcellularLocation>
</comment>
<dbReference type="InterPro" id="IPR013685">
    <property type="entry name" value="POTRA_FtsQ_type"/>
</dbReference>
<evidence type="ECO:0000259" key="10">
    <source>
        <dbReference type="PROSITE" id="PS51779"/>
    </source>
</evidence>
<keyword evidence="7 9" id="KW-0472">Membrane</keyword>
<sequence>MQILGKKLRGGRRLPLKGADPLYDRQRNRRILKGVLAVTLTADCLLFAAFVALLLVYLPYFNLREVEVVGNRRLSRAEVVEASGMESGINLLTVDLRSIADRLRRHPWVRSAAVYRRFPGRIVLEIEERTPRAILAANKLYYVDEQAEFFTRLLPGDPVHLPLFTGVKEEDLRASGGEIKELLRNGLRLIDYMDKGSSGLDIVDVSHLRIQVEEGLSLYTRSGQVIILGKTDLEQKMERYGRLKKFLTQRGEWHNARVINLDFEDRALVRTSDKARLQG</sequence>